<gene>
    <name evidence="1" type="ORF">FKW44_013010</name>
</gene>
<reference evidence="2" key="1">
    <citation type="submission" date="2021-01" db="EMBL/GenBank/DDBJ databases">
        <title>Caligus Genome Assembly.</title>
        <authorList>
            <person name="Gallardo-Escarate C."/>
        </authorList>
    </citation>
    <scope>NUCLEOTIDE SEQUENCE [LARGE SCALE GENOMIC DNA]</scope>
</reference>
<dbReference type="Proteomes" id="UP000595437">
    <property type="component" value="Chromosome 8"/>
</dbReference>
<name>A0A7T8K9Y8_CALRO</name>
<protein>
    <submittedName>
        <fullName evidence="1">Uncharacterized protein</fullName>
    </submittedName>
</protein>
<proteinExistence type="predicted"/>
<dbReference type="EMBL" id="CP045897">
    <property type="protein sequence ID" value="QQP51593.1"/>
    <property type="molecule type" value="Genomic_DNA"/>
</dbReference>
<keyword evidence="2" id="KW-1185">Reference proteome</keyword>
<evidence type="ECO:0000313" key="2">
    <source>
        <dbReference type="Proteomes" id="UP000595437"/>
    </source>
</evidence>
<sequence length="82" mass="9187">MAKAALNMMTRTAGLEYILDGIYMTSVDTANFEKVIRGFDAPLSEADGAARVIHPVFHGISLKEEENPYFAVFLKDFKAFPW</sequence>
<dbReference type="AlphaFoldDB" id="A0A7T8K9Y8"/>
<dbReference type="OrthoDB" id="5296at2759"/>
<evidence type="ECO:0000313" key="1">
    <source>
        <dbReference type="EMBL" id="QQP51593.1"/>
    </source>
</evidence>
<organism evidence="1 2">
    <name type="scientific">Caligus rogercresseyi</name>
    <name type="common">Sea louse</name>
    <dbReference type="NCBI Taxonomy" id="217165"/>
    <lineage>
        <taxon>Eukaryota</taxon>
        <taxon>Metazoa</taxon>
        <taxon>Ecdysozoa</taxon>
        <taxon>Arthropoda</taxon>
        <taxon>Crustacea</taxon>
        <taxon>Multicrustacea</taxon>
        <taxon>Hexanauplia</taxon>
        <taxon>Copepoda</taxon>
        <taxon>Siphonostomatoida</taxon>
        <taxon>Caligidae</taxon>
        <taxon>Caligus</taxon>
    </lineage>
</organism>
<accession>A0A7T8K9Y8</accession>